<dbReference type="EC" id="3.1.1.61" evidence="3"/>
<evidence type="ECO:0000256" key="3">
    <source>
        <dbReference type="HAMAP-Rule" id="MF_00099"/>
    </source>
</evidence>
<evidence type="ECO:0000256" key="1">
    <source>
        <dbReference type="ARBA" id="ARBA00022801"/>
    </source>
</evidence>
<comment type="catalytic activity">
    <reaction evidence="2 3">
        <text>[protein]-L-glutamate 5-O-methyl ester + H2O = L-glutamyl-[protein] + methanol + H(+)</text>
        <dbReference type="Rhea" id="RHEA:23236"/>
        <dbReference type="Rhea" id="RHEA-COMP:10208"/>
        <dbReference type="Rhea" id="RHEA-COMP:10311"/>
        <dbReference type="ChEBI" id="CHEBI:15377"/>
        <dbReference type="ChEBI" id="CHEBI:15378"/>
        <dbReference type="ChEBI" id="CHEBI:17790"/>
        <dbReference type="ChEBI" id="CHEBI:29973"/>
        <dbReference type="ChEBI" id="CHEBI:82795"/>
        <dbReference type="EC" id="3.1.1.61"/>
    </reaction>
</comment>
<dbReference type="GO" id="GO:0050568">
    <property type="term" value="F:protein-glutamine glutaminase activity"/>
    <property type="evidence" value="ECO:0007669"/>
    <property type="project" value="UniProtKB-UniRule"/>
</dbReference>
<dbReference type="SUPFAM" id="SSF52738">
    <property type="entry name" value="Methylesterase CheB, C-terminal domain"/>
    <property type="match status" value="1"/>
</dbReference>
<dbReference type="NCBIfam" id="NF001965">
    <property type="entry name" value="PRK00742.1"/>
    <property type="match status" value="1"/>
</dbReference>
<dbReference type="OrthoDB" id="9793421at2"/>
<evidence type="ECO:0000313" key="9">
    <source>
        <dbReference type="Proteomes" id="UP000265725"/>
    </source>
</evidence>
<dbReference type="NCBIfam" id="NF009206">
    <property type="entry name" value="PRK12555.1"/>
    <property type="match status" value="1"/>
</dbReference>
<dbReference type="PROSITE" id="PS50110">
    <property type="entry name" value="RESPONSE_REGULATORY"/>
    <property type="match status" value="1"/>
</dbReference>
<evidence type="ECO:0000259" key="7">
    <source>
        <dbReference type="PROSITE" id="PS50122"/>
    </source>
</evidence>
<dbReference type="EMBL" id="CP032418">
    <property type="protein sequence ID" value="AYC29260.1"/>
    <property type="molecule type" value="Genomic_DNA"/>
</dbReference>
<proteinExistence type="inferred from homology"/>
<keyword evidence="1 3" id="KW-0378">Hydrolase</keyword>
<comment type="domain">
    <text evidence="3">Contains a C-terminal catalytic domain, and an N-terminal region which modulates catalytic activity.</text>
</comment>
<dbReference type="PANTHER" id="PTHR42872:SF3">
    <property type="entry name" value="PROTEIN-GLUTAMATE METHYLESTERASE_PROTEIN-GLUTAMINE GLUTAMINASE 1"/>
    <property type="match status" value="1"/>
</dbReference>
<dbReference type="PROSITE" id="PS50122">
    <property type="entry name" value="CHEB"/>
    <property type="match status" value="1"/>
</dbReference>
<evidence type="ECO:0000256" key="2">
    <source>
        <dbReference type="ARBA" id="ARBA00048267"/>
    </source>
</evidence>
<feature type="active site" evidence="3 4">
    <location>
        <position position="299"/>
    </location>
</feature>
<feature type="active site" evidence="3 4">
    <location>
        <position position="202"/>
    </location>
</feature>
<feature type="active site" evidence="3 4">
    <location>
        <position position="175"/>
    </location>
</feature>
<dbReference type="CDD" id="cd17541">
    <property type="entry name" value="REC_CheB-like"/>
    <property type="match status" value="1"/>
</dbReference>
<dbReference type="PANTHER" id="PTHR42872">
    <property type="entry name" value="PROTEIN-GLUTAMATE METHYLESTERASE/PROTEIN-GLUTAMINE GLUTAMINASE"/>
    <property type="match status" value="1"/>
</dbReference>
<comment type="subcellular location">
    <subcellularLocation>
        <location evidence="3">Cytoplasm</location>
    </subcellularLocation>
</comment>
<name>A0A385YSA7_9BACL</name>
<dbReference type="InterPro" id="IPR000673">
    <property type="entry name" value="Sig_transdc_resp-reg_Me-estase"/>
</dbReference>
<dbReference type="Proteomes" id="UP000265725">
    <property type="component" value="Chromosome"/>
</dbReference>
<dbReference type="RefSeq" id="WP_119883000.1">
    <property type="nucleotide sequence ID" value="NZ_CP032418.1"/>
</dbReference>
<feature type="modified residue" description="4-aspartylphosphate" evidence="3 5">
    <location>
        <position position="58"/>
    </location>
</feature>
<keyword evidence="3 4" id="KW-0145">Chemotaxis</keyword>
<reference evidence="9" key="1">
    <citation type="submission" date="2018-09" db="EMBL/GenBank/DDBJ databases">
        <authorList>
            <person name="Zhu H."/>
        </authorList>
    </citation>
    <scope>NUCLEOTIDE SEQUENCE [LARGE SCALE GENOMIC DNA]</scope>
    <source>
        <strain evidence="9">K2R23-3</strain>
    </source>
</reference>
<feature type="domain" description="Response regulatory" evidence="6">
    <location>
        <begin position="7"/>
        <end position="124"/>
    </location>
</feature>
<dbReference type="Pfam" id="PF01339">
    <property type="entry name" value="CheB_methylest"/>
    <property type="match status" value="1"/>
</dbReference>
<dbReference type="InterPro" id="IPR035909">
    <property type="entry name" value="CheB_C"/>
</dbReference>
<dbReference type="PIRSF" id="PIRSF000876">
    <property type="entry name" value="RR_chemtxs_CheB"/>
    <property type="match status" value="1"/>
</dbReference>
<dbReference type="GO" id="GO:0006935">
    <property type="term" value="P:chemotaxis"/>
    <property type="evidence" value="ECO:0007669"/>
    <property type="project" value="UniProtKB-UniRule"/>
</dbReference>
<evidence type="ECO:0000313" key="8">
    <source>
        <dbReference type="EMBL" id="AYC29260.1"/>
    </source>
</evidence>
<keyword evidence="3" id="KW-0963">Cytoplasm</keyword>
<dbReference type="Pfam" id="PF00072">
    <property type="entry name" value="Response_reg"/>
    <property type="match status" value="1"/>
</dbReference>
<keyword evidence="9" id="KW-1185">Reference proteome</keyword>
<dbReference type="SMART" id="SM00448">
    <property type="entry name" value="REC"/>
    <property type="match status" value="1"/>
</dbReference>
<organism evidence="8 9">
    <name type="scientific">Paenisporosarcina cavernae</name>
    <dbReference type="NCBI Taxonomy" id="2320858"/>
    <lineage>
        <taxon>Bacteria</taxon>
        <taxon>Bacillati</taxon>
        <taxon>Bacillota</taxon>
        <taxon>Bacilli</taxon>
        <taxon>Bacillales</taxon>
        <taxon>Caryophanaceae</taxon>
        <taxon>Paenisporosarcina</taxon>
    </lineage>
</organism>
<dbReference type="InterPro" id="IPR001789">
    <property type="entry name" value="Sig_transdc_resp-reg_receiver"/>
</dbReference>
<dbReference type="CDD" id="cd16432">
    <property type="entry name" value="CheB_Rec"/>
    <property type="match status" value="1"/>
</dbReference>
<accession>A0A385YSA7</accession>
<dbReference type="GO" id="GO:0008984">
    <property type="term" value="F:protein-glutamate methylesterase activity"/>
    <property type="evidence" value="ECO:0007669"/>
    <property type="project" value="UniProtKB-UniRule"/>
</dbReference>
<dbReference type="InterPro" id="IPR011006">
    <property type="entry name" value="CheY-like_superfamily"/>
</dbReference>
<dbReference type="InterPro" id="IPR008248">
    <property type="entry name" value="CheB-like"/>
</dbReference>
<dbReference type="Gene3D" id="3.40.50.180">
    <property type="entry name" value="Methylesterase CheB, C-terminal domain"/>
    <property type="match status" value="1"/>
</dbReference>
<feature type="domain" description="CheB-type methylesterase" evidence="7">
    <location>
        <begin position="163"/>
        <end position="358"/>
    </location>
</feature>
<dbReference type="GO" id="GO:0005737">
    <property type="term" value="C:cytoplasm"/>
    <property type="evidence" value="ECO:0007669"/>
    <property type="project" value="UniProtKB-SubCell"/>
</dbReference>
<evidence type="ECO:0000259" key="6">
    <source>
        <dbReference type="PROSITE" id="PS50110"/>
    </source>
</evidence>
<dbReference type="EC" id="3.5.1.44" evidence="3"/>
<gene>
    <name evidence="3" type="primary">cheB</name>
    <name evidence="8" type="ORF">D3873_04955</name>
</gene>
<dbReference type="GO" id="GO:0000156">
    <property type="term" value="F:phosphorelay response regulator activity"/>
    <property type="evidence" value="ECO:0007669"/>
    <property type="project" value="InterPro"/>
</dbReference>
<comment type="similarity">
    <text evidence="3">Belongs to the CheB family.</text>
</comment>
<comment type="catalytic activity">
    <reaction evidence="3">
        <text>L-glutaminyl-[protein] + H2O = L-glutamyl-[protein] + NH4(+)</text>
        <dbReference type="Rhea" id="RHEA:16441"/>
        <dbReference type="Rhea" id="RHEA-COMP:10207"/>
        <dbReference type="Rhea" id="RHEA-COMP:10208"/>
        <dbReference type="ChEBI" id="CHEBI:15377"/>
        <dbReference type="ChEBI" id="CHEBI:28938"/>
        <dbReference type="ChEBI" id="CHEBI:29973"/>
        <dbReference type="ChEBI" id="CHEBI:30011"/>
        <dbReference type="EC" id="3.5.1.44"/>
    </reaction>
</comment>
<keyword evidence="3 5" id="KW-0597">Phosphoprotein</keyword>
<sequence>MAPTPIRLLIVDDSAFMRKIISDFFQDTQDIKVVGTARNGKDAIAKISTLQPTVLTMDVEMPEMDGMEALKVIMQRTPLPVIMLSSSTKSGAENTMLAMEYGAVDFIAKPSGTISLDLHKVRDELIEKIRSASTISMSKLKQTKEISTESKVTLPKRINNPILPVGDKIILIGTSTGGPRALQQVITTLPANIAAPILVVQHMPAGFTKSLANRLDQLSAVRVKEAENGDVLEDGTVYIAPGGFHLELSKHQQRFIASVSNEKPPRASHRPSVDVLFESASQFPEVAKIVAIMTGMGSDGTIGLRALKEKGQVIAIAESSESCIVYGMPKAAVESGNVDAICHLEDISSVLVRSLNERGAL</sequence>
<protein>
    <recommendedName>
        <fullName evidence="3">Protein-glutamate methylesterase/protein-glutamine glutaminase</fullName>
        <ecNumber evidence="3">3.1.1.61</ecNumber>
        <ecNumber evidence="3">3.5.1.44</ecNumber>
    </recommendedName>
</protein>
<comment type="function">
    <text evidence="3">Involved in chemotaxis. Part of a chemotaxis signal transduction system that modulates chemotaxis in response to various stimuli. Catalyzes the demethylation of specific methylglutamate residues introduced into the chemoreceptors (methyl-accepting chemotaxis proteins or MCP) by CheR. Also mediates the irreversible deamidation of specific glutamine residues to glutamic acid.</text>
</comment>
<dbReference type="AlphaFoldDB" id="A0A385YSA7"/>
<dbReference type="Gene3D" id="3.40.50.2300">
    <property type="match status" value="1"/>
</dbReference>
<evidence type="ECO:0000256" key="5">
    <source>
        <dbReference type="PROSITE-ProRule" id="PRU00169"/>
    </source>
</evidence>
<dbReference type="SUPFAM" id="SSF52172">
    <property type="entry name" value="CheY-like"/>
    <property type="match status" value="1"/>
</dbReference>
<comment type="PTM">
    <text evidence="3">Phosphorylated by CheA. Phosphorylation of the N-terminal regulatory domain activates the methylesterase activity.</text>
</comment>
<evidence type="ECO:0000256" key="4">
    <source>
        <dbReference type="PROSITE-ProRule" id="PRU00050"/>
    </source>
</evidence>
<dbReference type="HAMAP" id="MF_00099">
    <property type="entry name" value="CheB_chemtxs"/>
    <property type="match status" value="1"/>
</dbReference>
<dbReference type="KEGG" id="paek:D3873_04955"/>